<sequence length="91" mass="10046">MIHALIRPVETHTITLKGEDLAEVRAQLAAQAPEGWALVSAMATMEKAGASRSVEGKFERRDSIREIEAEDMAALEAKVPDGWRMLSVRRS</sequence>
<dbReference type="EMBL" id="WAAO01000001">
    <property type="protein sequence ID" value="KAB1867352.1"/>
    <property type="molecule type" value="Genomic_DNA"/>
</dbReference>
<dbReference type="Proteomes" id="UP000478836">
    <property type="component" value="Unassembled WGS sequence"/>
</dbReference>
<evidence type="ECO:0000313" key="2">
    <source>
        <dbReference type="Proteomes" id="UP000478836"/>
    </source>
</evidence>
<reference evidence="2" key="1">
    <citation type="submission" date="2019-09" db="EMBL/GenBank/DDBJ databases">
        <title>Whole genome sequencing of Microbacterium maritypicum.</title>
        <authorList>
            <person name="Lenchi N."/>
        </authorList>
    </citation>
    <scope>NUCLEOTIDE SEQUENCE [LARGE SCALE GENOMIC DNA]</scope>
    <source>
        <strain evidence="2">G1</strain>
    </source>
</reference>
<protein>
    <submittedName>
        <fullName evidence="1">Uncharacterized protein</fullName>
    </submittedName>
</protein>
<organism evidence="1 2">
    <name type="scientific">Microbacterium algeriense</name>
    <dbReference type="NCBI Taxonomy" id="2615184"/>
    <lineage>
        <taxon>Bacteria</taxon>
        <taxon>Bacillati</taxon>
        <taxon>Actinomycetota</taxon>
        <taxon>Actinomycetes</taxon>
        <taxon>Micrococcales</taxon>
        <taxon>Microbacteriaceae</taxon>
        <taxon>Microbacterium</taxon>
    </lineage>
</organism>
<comment type="caution">
    <text evidence="1">The sequence shown here is derived from an EMBL/GenBank/DDBJ whole genome shotgun (WGS) entry which is preliminary data.</text>
</comment>
<dbReference type="RefSeq" id="WP_151458910.1">
    <property type="nucleotide sequence ID" value="NZ_CBDRDJ010000002.1"/>
</dbReference>
<dbReference type="GeneID" id="77476009"/>
<keyword evidence="2" id="KW-1185">Reference proteome</keyword>
<gene>
    <name evidence="1" type="ORF">F6A08_06075</name>
</gene>
<evidence type="ECO:0000313" key="1">
    <source>
        <dbReference type="EMBL" id="KAB1867352.1"/>
    </source>
</evidence>
<name>A0ABQ6VB82_9MICO</name>
<accession>A0ABQ6VB82</accession>
<proteinExistence type="predicted"/>